<dbReference type="InterPro" id="IPR003789">
    <property type="entry name" value="Asn/Gln_tRNA_amidoTrase-B-like"/>
</dbReference>
<dbReference type="InterPro" id="IPR018027">
    <property type="entry name" value="Asn/Gln_amidotransferase"/>
</dbReference>
<gene>
    <name evidence="11" type="primary">gatB</name>
    <name evidence="13" type="ORF">LV75_006556</name>
</gene>
<keyword evidence="14" id="KW-1185">Reference proteome</keyword>
<dbReference type="Proteomes" id="UP001205185">
    <property type="component" value="Unassembled WGS sequence"/>
</dbReference>
<organism evidence="13 14">
    <name type="scientific">Actinokineospora diospyrosa</name>
    <dbReference type="NCBI Taxonomy" id="103728"/>
    <lineage>
        <taxon>Bacteria</taxon>
        <taxon>Bacillati</taxon>
        <taxon>Actinomycetota</taxon>
        <taxon>Actinomycetes</taxon>
        <taxon>Pseudonocardiales</taxon>
        <taxon>Pseudonocardiaceae</taxon>
        <taxon>Actinokineospora</taxon>
    </lineage>
</organism>
<dbReference type="RefSeq" id="WP_308211082.1">
    <property type="nucleotide sequence ID" value="NZ_BAAAVB010000020.1"/>
</dbReference>
<dbReference type="InterPro" id="IPR017959">
    <property type="entry name" value="Asn/Gln-tRNA_amidoTrfase_suB/E"/>
</dbReference>
<comment type="catalytic activity">
    <reaction evidence="10 11">
        <text>L-glutamyl-tRNA(Gln) + L-glutamine + ATP + H2O = L-glutaminyl-tRNA(Gln) + L-glutamate + ADP + phosphate + H(+)</text>
        <dbReference type="Rhea" id="RHEA:17521"/>
        <dbReference type="Rhea" id="RHEA-COMP:9681"/>
        <dbReference type="Rhea" id="RHEA-COMP:9684"/>
        <dbReference type="ChEBI" id="CHEBI:15377"/>
        <dbReference type="ChEBI" id="CHEBI:15378"/>
        <dbReference type="ChEBI" id="CHEBI:29985"/>
        <dbReference type="ChEBI" id="CHEBI:30616"/>
        <dbReference type="ChEBI" id="CHEBI:43474"/>
        <dbReference type="ChEBI" id="CHEBI:58359"/>
        <dbReference type="ChEBI" id="CHEBI:78520"/>
        <dbReference type="ChEBI" id="CHEBI:78521"/>
        <dbReference type="ChEBI" id="CHEBI:456216"/>
    </reaction>
</comment>
<evidence type="ECO:0000256" key="4">
    <source>
        <dbReference type="ARBA" id="ARBA00022598"/>
    </source>
</evidence>
<dbReference type="HAMAP" id="MF_00121">
    <property type="entry name" value="GatB"/>
    <property type="match status" value="1"/>
</dbReference>
<comment type="subunit">
    <text evidence="2 11">Heterotrimer of A, B and C subunits.</text>
</comment>
<dbReference type="Pfam" id="PF02934">
    <property type="entry name" value="GatB_N"/>
    <property type="match status" value="1"/>
</dbReference>
<evidence type="ECO:0000256" key="9">
    <source>
        <dbReference type="ARBA" id="ARBA00047380"/>
    </source>
</evidence>
<keyword evidence="5 11" id="KW-0547">Nucleotide-binding</keyword>
<keyword evidence="6 11" id="KW-0067">ATP-binding</keyword>
<sequence length="500" mass="54190">MTTAELMDYAEVVTRFDPVLGLEVHVELSTATKMFCGCSNQFGGEPNTNVCPTCLGLPGSLPVVNAVAIESAIRIGLALNCEIAEWCRFARKNYFYPDMPKNFQTSQYDEPIAFNGWLDVTLDDGTVVRVEIERAHMEEDTGKSLHVGGATGRIHGAEHSLLDYNRAGVPLIEIVTKTIEGTGERAPEVARAYVSTLRDLLKALDVSDVRMDQGSLRCDANVSLMERGATEFGTRTETKNVNSLRSVERAVRYEMTRQAALLADGGSILQETRHFEEASGTTRAGRRKETSEDYRYFPEPDLVPIAPSREWVEQLRGTLPEMPAERRKRIQAEWALTDLELRDLINAGAIDLVAATADAGAPPAEARSWWVSYLSQQANNQGVELGELAITPAQVARVIALVADGALTNKLARDVVDGVLAGEGEPDTVVETRGLKVVSDDSALFAAVDEALAAQPDVAGKIREGKHAAAGAIVGAVMKATKGQADAKRVRELILQRCGA</sequence>
<evidence type="ECO:0000256" key="11">
    <source>
        <dbReference type="HAMAP-Rule" id="MF_00121"/>
    </source>
</evidence>
<evidence type="ECO:0000256" key="6">
    <source>
        <dbReference type="ARBA" id="ARBA00022840"/>
    </source>
</evidence>
<dbReference type="PANTHER" id="PTHR11659:SF0">
    <property type="entry name" value="GLUTAMYL-TRNA(GLN) AMIDOTRANSFERASE SUBUNIT B, MITOCHONDRIAL"/>
    <property type="match status" value="1"/>
</dbReference>
<name>A0ABT1INB3_9PSEU</name>
<evidence type="ECO:0000256" key="10">
    <source>
        <dbReference type="ARBA" id="ARBA00047913"/>
    </source>
</evidence>
<proteinExistence type="inferred from homology"/>
<dbReference type="NCBIfam" id="NF004013">
    <property type="entry name" value="PRK05477.1-3"/>
    <property type="match status" value="1"/>
</dbReference>
<evidence type="ECO:0000256" key="1">
    <source>
        <dbReference type="ARBA" id="ARBA00005306"/>
    </source>
</evidence>
<evidence type="ECO:0000259" key="12">
    <source>
        <dbReference type="SMART" id="SM00845"/>
    </source>
</evidence>
<dbReference type="EC" id="6.3.5.-" evidence="11"/>
<dbReference type="EMBL" id="JAMTCO010000020">
    <property type="protein sequence ID" value="MCP2274024.1"/>
    <property type="molecule type" value="Genomic_DNA"/>
</dbReference>
<keyword evidence="4 11" id="KW-0436">Ligase</keyword>
<dbReference type="Gene3D" id="1.10.10.410">
    <property type="match status" value="1"/>
</dbReference>
<dbReference type="InterPro" id="IPR006075">
    <property type="entry name" value="Asn/Gln-tRNA_Trfase_suB/E_cat"/>
</dbReference>
<dbReference type="InterPro" id="IPR014746">
    <property type="entry name" value="Gln_synth/guanido_kin_cat_dom"/>
</dbReference>
<evidence type="ECO:0000256" key="5">
    <source>
        <dbReference type="ARBA" id="ARBA00022741"/>
    </source>
</evidence>
<reference evidence="13 14" key="1">
    <citation type="submission" date="2022-06" db="EMBL/GenBank/DDBJ databases">
        <title>Genomic Encyclopedia of Archaeal and Bacterial Type Strains, Phase II (KMG-II): from individual species to whole genera.</title>
        <authorList>
            <person name="Goeker M."/>
        </authorList>
    </citation>
    <scope>NUCLEOTIDE SEQUENCE [LARGE SCALE GENOMIC DNA]</scope>
    <source>
        <strain evidence="13 14">DSM 44255</strain>
    </source>
</reference>
<evidence type="ECO:0000313" key="13">
    <source>
        <dbReference type="EMBL" id="MCP2274024.1"/>
    </source>
</evidence>
<comment type="function">
    <text evidence="8 11">Allows the formation of correctly charged Asn-tRNA(Asn) or Gln-tRNA(Gln) through the transamidation of misacylated Asp-tRNA(Asn) or Glu-tRNA(Gln) in organisms which lack either or both of asparaginyl-tRNA or glutaminyl-tRNA synthetases. The reaction takes place in the presence of glutamine and ATP through an activated phospho-Asp-tRNA(Asn) or phospho-Glu-tRNA(Gln).</text>
</comment>
<dbReference type="InterPro" id="IPR004413">
    <property type="entry name" value="GatB"/>
</dbReference>
<evidence type="ECO:0000256" key="8">
    <source>
        <dbReference type="ARBA" id="ARBA00024799"/>
    </source>
</evidence>
<dbReference type="SUPFAM" id="SSF89095">
    <property type="entry name" value="GatB/YqeY motif"/>
    <property type="match status" value="1"/>
</dbReference>
<dbReference type="NCBIfam" id="TIGR00133">
    <property type="entry name" value="gatB"/>
    <property type="match status" value="1"/>
</dbReference>
<comment type="similarity">
    <text evidence="1 11">Belongs to the GatB/GatE family. GatB subfamily.</text>
</comment>
<dbReference type="NCBIfam" id="NF004012">
    <property type="entry name" value="PRK05477.1-2"/>
    <property type="match status" value="1"/>
</dbReference>
<protein>
    <recommendedName>
        <fullName evidence="3 11">Aspartyl/glutamyl-tRNA(Asn/Gln) amidotransferase subunit B</fullName>
        <shortName evidence="11">Asp/Glu-ADT subunit B</shortName>
        <ecNumber evidence="11">6.3.5.-</ecNumber>
    </recommendedName>
</protein>
<dbReference type="Pfam" id="PF02637">
    <property type="entry name" value="GatB_Yqey"/>
    <property type="match status" value="1"/>
</dbReference>
<evidence type="ECO:0000256" key="7">
    <source>
        <dbReference type="ARBA" id="ARBA00022917"/>
    </source>
</evidence>
<dbReference type="SMART" id="SM00845">
    <property type="entry name" value="GatB_Yqey"/>
    <property type="match status" value="1"/>
</dbReference>
<dbReference type="InterPro" id="IPR023168">
    <property type="entry name" value="GatB_Yqey_C_2"/>
</dbReference>
<comment type="catalytic activity">
    <reaction evidence="9 11">
        <text>L-aspartyl-tRNA(Asn) + L-glutamine + ATP + H2O = L-asparaginyl-tRNA(Asn) + L-glutamate + ADP + phosphate + 2 H(+)</text>
        <dbReference type="Rhea" id="RHEA:14513"/>
        <dbReference type="Rhea" id="RHEA-COMP:9674"/>
        <dbReference type="Rhea" id="RHEA-COMP:9677"/>
        <dbReference type="ChEBI" id="CHEBI:15377"/>
        <dbReference type="ChEBI" id="CHEBI:15378"/>
        <dbReference type="ChEBI" id="CHEBI:29985"/>
        <dbReference type="ChEBI" id="CHEBI:30616"/>
        <dbReference type="ChEBI" id="CHEBI:43474"/>
        <dbReference type="ChEBI" id="CHEBI:58359"/>
        <dbReference type="ChEBI" id="CHEBI:78515"/>
        <dbReference type="ChEBI" id="CHEBI:78516"/>
        <dbReference type="ChEBI" id="CHEBI:456216"/>
    </reaction>
</comment>
<accession>A0ABT1INB3</accession>
<evidence type="ECO:0000256" key="2">
    <source>
        <dbReference type="ARBA" id="ARBA00011123"/>
    </source>
</evidence>
<evidence type="ECO:0000256" key="3">
    <source>
        <dbReference type="ARBA" id="ARBA00016923"/>
    </source>
</evidence>
<dbReference type="NCBIfam" id="NF004014">
    <property type="entry name" value="PRK05477.1-4"/>
    <property type="match status" value="1"/>
</dbReference>
<comment type="caution">
    <text evidence="13">The sequence shown here is derived from an EMBL/GenBank/DDBJ whole genome shotgun (WGS) entry which is preliminary data.</text>
</comment>
<evidence type="ECO:0000313" key="14">
    <source>
        <dbReference type="Proteomes" id="UP001205185"/>
    </source>
</evidence>
<dbReference type="PANTHER" id="PTHR11659">
    <property type="entry name" value="GLUTAMYL-TRNA GLN AMIDOTRANSFERASE SUBUNIT B MITOCHONDRIAL AND PROKARYOTIC PET112-RELATED"/>
    <property type="match status" value="1"/>
</dbReference>
<keyword evidence="7 11" id="KW-0648">Protein biosynthesis</keyword>
<feature type="domain" description="Asn/Gln amidotransferase" evidence="12">
    <location>
        <begin position="351"/>
        <end position="498"/>
    </location>
</feature>
<dbReference type="SUPFAM" id="SSF55931">
    <property type="entry name" value="Glutamine synthetase/guanido kinase"/>
    <property type="match status" value="1"/>
</dbReference>